<dbReference type="Proteomes" id="UP000555448">
    <property type="component" value="Unassembled WGS sequence"/>
</dbReference>
<comment type="caution">
    <text evidence="2">The sequence shown here is derived from an EMBL/GenBank/DDBJ whole genome shotgun (WGS) entry which is preliminary data.</text>
</comment>
<keyword evidence="1" id="KW-1133">Transmembrane helix</keyword>
<keyword evidence="3" id="KW-1185">Reference proteome</keyword>
<evidence type="ECO:0000256" key="1">
    <source>
        <dbReference type="SAM" id="Phobius"/>
    </source>
</evidence>
<accession>A0A7W7KAH0</accession>
<keyword evidence="1" id="KW-0812">Transmembrane</keyword>
<evidence type="ECO:0000313" key="3">
    <source>
        <dbReference type="Proteomes" id="UP000555448"/>
    </source>
</evidence>
<gene>
    <name evidence="2" type="ORF">HNO88_002316</name>
</gene>
<dbReference type="EMBL" id="JACHLR010000009">
    <property type="protein sequence ID" value="MBB4858990.1"/>
    <property type="molecule type" value="Genomic_DNA"/>
</dbReference>
<dbReference type="AlphaFoldDB" id="A0A7W7KAH0"/>
<sequence length="152" mass="16526">MFQDLLLLAAAATCALATRYGSAPERVLTTAFLGNLLLEEGCAVLIGREFSTEHFSVYFALELSLLILFCAVALRANRVYPLWLGGGQIIAIAAHVLLQVLGREARAACEWIDACASLVQLVALTVGLSAHRSRQLRLGRRYPDWTATANSH</sequence>
<feature type="transmembrane region" description="Helical" evidence="1">
    <location>
        <begin position="81"/>
        <end position="99"/>
    </location>
</feature>
<dbReference type="RefSeq" id="WP_184245186.1">
    <property type="nucleotide sequence ID" value="NZ_JACHLR010000009.1"/>
</dbReference>
<protein>
    <submittedName>
        <fullName evidence="2">Uncharacterized protein</fullName>
    </submittedName>
</protein>
<name>A0A7W7KAH0_9SPHN</name>
<reference evidence="2 3" key="1">
    <citation type="submission" date="2020-08" db="EMBL/GenBank/DDBJ databases">
        <title>Functional genomics of gut bacteria from endangered species of beetles.</title>
        <authorList>
            <person name="Carlos-Shanley C."/>
        </authorList>
    </citation>
    <scope>NUCLEOTIDE SEQUENCE [LARGE SCALE GENOMIC DNA]</scope>
    <source>
        <strain evidence="2 3">S00245</strain>
    </source>
</reference>
<proteinExistence type="predicted"/>
<evidence type="ECO:0000313" key="2">
    <source>
        <dbReference type="EMBL" id="MBB4858990.1"/>
    </source>
</evidence>
<keyword evidence="1" id="KW-0472">Membrane</keyword>
<feature type="transmembrane region" description="Helical" evidence="1">
    <location>
        <begin position="55"/>
        <end position="74"/>
    </location>
</feature>
<feature type="transmembrane region" description="Helical" evidence="1">
    <location>
        <begin position="111"/>
        <end position="131"/>
    </location>
</feature>
<organism evidence="2 3">
    <name type="scientific">Novosphingobium chloroacetimidivorans</name>
    <dbReference type="NCBI Taxonomy" id="1428314"/>
    <lineage>
        <taxon>Bacteria</taxon>
        <taxon>Pseudomonadati</taxon>
        <taxon>Pseudomonadota</taxon>
        <taxon>Alphaproteobacteria</taxon>
        <taxon>Sphingomonadales</taxon>
        <taxon>Sphingomonadaceae</taxon>
        <taxon>Novosphingobium</taxon>
    </lineage>
</organism>